<gene>
    <name evidence="2" type="ORF">TTHERM_00375050</name>
</gene>
<evidence type="ECO:0000313" key="2">
    <source>
        <dbReference type="EMBL" id="EAR89388.2"/>
    </source>
</evidence>
<dbReference type="Proteomes" id="UP000009168">
    <property type="component" value="Unassembled WGS sequence"/>
</dbReference>
<keyword evidence="1 2" id="KW-0812">Transmembrane</keyword>
<keyword evidence="1" id="KW-1133">Transmembrane helix</keyword>
<name>I7M0M3_TETTS</name>
<dbReference type="AlphaFoldDB" id="I7M0M3"/>
<protein>
    <submittedName>
        <fullName evidence="2">Transmembrane protein, putative</fullName>
    </submittedName>
</protein>
<proteinExistence type="predicted"/>
<feature type="transmembrane region" description="Helical" evidence="1">
    <location>
        <begin position="254"/>
        <end position="273"/>
    </location>
</feature>
<organism evidence="2 3">
    <name type="scientific">Tetrahymena thermophila (strain SB210)</name>
    <dbReference type="NCBI Taxonomy" id="312017"/>
    <lineage>
        <taxon>Eukaryota</taxon>
        <taxon>Sar</taxon>
        <taxon>Alveolata</taxon>
        <taxon>Ciliophora</taxon>
        <taxon>Intramacronucleata</taxon>
        <taxon>Oligohymenophorea</taxon>
        <taxon>Hymenostomatida</taxon>
        <taxon>Tetrahymenina</taxon>
        <taxon>Tetrahymenidae</taxon>
        <taxon>Tetrahymena</taxon>
    </lineage>
</organism>
<evidence type="ECO:0000313" key="3">
    <source>
        <dbReference type="Proteomes" id="UP000009168"/>
    </source>
</evidence>
<feature type="transmembrane region" description="Helical" evidence="1">
    <location>
        <begin position="187"/>
        <end position="211"/>
    </location>
</feature>
<dbReference type="InParanoid" id="I7M0M3"/>
<accession>I7M0M3</accession>
<keyword evidence="3" id="KW-1185">Reference proteome</keyword>
<dbReference type="RefSeq" id="XP_001009633.2">
    <property type="nucleotide sequence ID" value="XM_001009633.2"/>
</dbReference>
<sequence>MYHKLMNMLVAYISILNHFHKFYFVQSVNGYDCSGEISSLKSNSNIMCAMEFFKLKDITPLKDDKNLSLPENCYQITLMSGMPFIGGNSCDFTKPLQLTYNNSTYYASKVSIQQKYVVVAKPQCPQQLEINISINQFSFFYNQTPPYKGPGFCDYYSNNFFQTTDSLNSQTLSISLSVKKPSIQSQIYIVLSTVALVIMIRKVALAVWMGITQIIMFVKNVTLIVKLATVLHLLIAPHVTKVVTYIGITNVQVVKVMVLILKITFALTVTLVAKLVTVKVKTIVQVATKGFKQ</sequence>
<dbReference type="GeneID" id="7838507"/>
<reference evidence="3" key="1">
    <citation type="journal article" date="2006" name="PLoS Biol.">
        <title>Macronuclear genome sequence of the ciliate Tetrahymena thermophila, a model eukaryote.</title>
        <authorList>
            <person name="Eisen J.A."/>
            <person name="Coyne R.S."/>
            <person name="Wu M."/>
            <person name="Wu D."/>
            <person name="Thiagarajan M."/>
            <person name="Wortman J.R."/>
            <person name="Badger J.H."/>
            <person name="Ren Q."/>
            <person name="Amedeo P."/>
            <person name="Jones K.M."/>
            <person name="Tallon L.J."/>
            <person name="Delcher A.L."/>
            <person name="Salzberg S.L."/>
            <person name="Silva J.C."/>
            <person name="Haas B.J."/>
            <person name="Majoros W.H."/>
            <person name="Farzad M."/>
            <person name="Carlton J.M."/>
            <person name="Smith R.K. Jr."/>
            <person name="Garg J."/>
            <person name="Pearlman R.E."/>
            <person name="Karrer K.M."/>
            <person name="Sun L."/>
            <person name="Manning G."/>
            <person name="Elde N.C."/>
            <person name="Turkewitz A.P."/>
            <person name="Asai D.J."/>
            <person name="Wilkes D.E."/>
            <person name="Wang Y."/>
            <person name="Cai H."/>
            <person name="Collins K."/>
            <person name="Stewart B.A."/>
            <person name="Lee S.R."/>
            <person name="Wilamowska K."/>
            <person name="Weinberg Z."/>
            <person name="Ruzzo W.L."/>
            <person name="Wloga D."/>
            <person name="Gaertig J."/>
            <person name="Frankel J."/>
            <person name="Tsao C.-C."/>
            <person name="Gorovsky M.A."/>
            <person name="Keeling P.J."/>
            <person name="Waller R.F."/>
            <person name="Patron N.J."/>
            <person name="Cherry J.M."/>
            <person name="Stover N.A."/>
            <person name="Krieger C.J."/>
            <person name="del Toro C."/>
            <person name="Ryder H.F."/>
            <person name="Williamson S.C."/>
            <person name="Barbeau R.A."/>
            <person name="Hamilton E.P."/>
            <person name="Orias E."/>
        </authorList>
    </citation>
    <scope>NUCLEOTIDE SEQUENCE [LARGE SCALE GENOMIC DNA]</scope>
    <source>
        <strain evidence="3">SB210</strain>
    </source>
</reference>
<dbReference type="eggNOG" id="KOG3525">
    <property type="taxonomic scope" value="Eukaryota"/>
</dbReference>
<keyword evidence="1" id="KW-0472">Membrane</keyword>
<dbReference type="EMBL" id="GG662821">
    <property type="protein sequence ID" value="EAR89388.2"/>
    <property type="molecule type" value="Genomic_DNA"/>
</dbReference>
<dbReference type="KEGG" id="tet:TTHERM_00375050"/>
<feature type="transmembrane region" description="Helical" evidence="1">
    <location>
        <begin position="223"/>
        <end position="248"/>
    </location>
</feature>
<evidence type="ECO:0000256" key="1">
    <source>
        <dbReference type="SAM" id="Phobius"/>
    </source>
</evidence>